<dbReference type="RefSeq" id="WP_015869364.1">
    <property type="nucleotide sequence ID" value="NC_012785.1"/>
</dbReference>
<dbReference type="STRING" id="521045.Kole_2045"/>
<dbReference type="CDD" id="cd06533">
    <property type="entry name" value="Glyco_transf_WecG_TagA"/>
    <property type="match status" value="1"/>
</dbReference>
<keyword evidence="2 3" id="KW-0808">Transferase</keyword>
<dbReference type="InterPro" id="IPR004629">
    <property type="entry name" value="WecG_TagA_CpsF"/>
</dbReference>
<dbReference type="PANTHER" id="PTHR34136:SF1">
    <property type="entry name" value="UDP-N-ACETYL-D-MANNOSAMINURONIC ACID TRANSFERASE"/>
    <property type="match status" value="1"/>
</dbReference>
<organism evidence="3 4">
    <name type="scientific">Kosmotoga olearia (strain ATCC BAA-1733 / DSM 21960 / TBF 19.5.1)</name>
    <dbReference type="NCBI Taxonomy" id="521045"/>
    <lineage>
        <taxon>Bacteria</taxon>
        <taxon>Thermotogati</taxon>
        <taxon>Thermotogota</taxon>
        <taxon>Thermotogae</taxon>
        <taxon>Kosmotogales</taxon>
        <taxon>Kosmotogaceae</taxon>
        <taxon>Kosmotoga</taxon>
    </lineage>
</organism>
<evidence type="ECO:0000256" key="2">
    <source>
        <dbReference type="ARBA" id="ARBA00022679"/>
    </source>
</evidence>
<dbReference type="OrthoDB" id="9771846at2"/>
<reference evidence="3 4" key="2">
    <citation type="journal article" date="2011" name="J. Bacteriol.">
        <title>Genome Sequence of Kosmotoga olearia Strain TBF 19.5.1, a Thermophilic Bacterium with a Wide Growth Temperature Range, Isolated from the Troll B Oil Platform in the North Sea.</title>
        <authorList>
            <person name="Swithers K.S."/>
            <person name="Dipippo J.L."/>
            <person name="Bruce D.C."/>
            <person name="Detter C."/>
            <person name="Tapia R."/>
            <person name="Han S."/>
            <person name="Goodwin L.A."/>
            <person name="Han J."/>
            <person name="Woyke T."/>
            <person name="Pitluck S."/>
            <person name="Pennacchio L."/>
            <person name="Nolan M."/>
            <person name="Mikhailova N."/>
            <person name="Land M.L."/>
            <person name="Nesbo C.L."/>
            <person name="Gogarten J.P."/>
            <person name="Noll K.M."/>
        </authorList>
    </citation>
    <scope>NUCLEOTIDE SEQUENCE [LARGE SCALE GENOMIC DNA]</scope>
    <source>
        <strain evidence="4">ATCC BAA-1733 / DSM 21960 / TBF 19.5.1</strain>
    </source>
</reference>
<name>C5CHP7_KOSOT</name>
<dbReference type="EMBL" id="CP001634">
    <property type="protein sequence ID" value="ACR80723.1"/>
    <property type="molecule type" value="Genomic_DNA"/>
</dbReference>
<dbReference type="KEGG" id="kol:Kole_2045"/>
<evidence type="ECO:0000313" key="4">
    <source>
        <dbReference type="Proteomes" id="UP000002382"/>
    </source>
</evidence>
<dbReference type="NCBIfam" id="TIGR00696">
    <property type="entry name" value="wecG_tagA_cpsF"/>
    <property type="match status" value="1"/>
</dbReference>
<dbReference type="EC" id="2.4.1.187" evidence="3"/>
<dbReference type="Proteomes" id="UP000002382">
    <property type="component" value="Chromosome"/>
</dbReference>
<sequence>MNFLDFPLQEGTVSSCAQDLIEGVKKGNRYFVLTLNSLIVYEYLHNEEYKKALKKVNYVVPDGSGVIKAVKLLYKRNLNRIPGIELMQEICAQSSKKGFKIYFLGAEEGIAQRAVTNLKEKFPELKVVGFRNGFFSDKENAKIVNDINQSNADFLFVGMGVPKQEIWISRNWEKLGVSLAMGVGGSFDVLAGKVVRAPKWMQRHGLEWCFRILQEPRKRLKVVPKLLSFALYVLKSNFREKRGESRDY</sequence>
<gene>
    <name evidence="3" type="ordered locus">Kole_2045</name>
</gene>
<keyword evidence="4" id="KW-1185">Reference proteome</keyword>
<reference evidence="3 4" key="1">
    <citation type="submission" date="2009-06" db="EMBL/GenBank/DDBJ databases">
        <title>Complete sequence of Thermotogales bacterium TBF 19.5.1.</title>
        <authorList>
            <consortium name="US DOE Joint Genome Institute"/>
            <person name="Lucas S."/>
            <person name="Copeland A."/>
            <person name="Lapidus A."/>
            <person name="Glavina del Rio T."/>
            <person name="Tice H."/>
            <person name="Bruce D."/>
            <person name="Goodwin L."/>
            <person name="Pitluck S."/>
            <person name="Chertkov O."/>
            <person name="Brettin T."/>
            <person name="Detter J.C."/>
            <person name="Han C."/>
            <person name="Schmutz J."/>
            <person name="Larimer F."/>
            <person name="Land M."/>
            <person name="Hauser L."/>
            <person name="Kyrpides N."/>
            <person name="Ovchinnikova G."/>
            <person name="Noll K."/>
        </authorList>
    </citation>
    <scope>NUCLEOTIDE SEQUENCE [LARGE SCALE GENOMIC DNA]</scope>
    <source>
        <strain evidence="4">ATCC BAA-1733 / DSM 21960 / TBF 19.5.1</strain>
    </source>
</reference>
<dbReference type="CAZy" id="GT26">
    <property type="family name" value="Glycosyltransferase Family 26"/>
</dbReference>
<dbReference type="eggNOG" id="COG1922">
    <property type="taxonomic scope" value="Bacteria"/>
</dbReference>
<dbReference type="AlphaFoldDB" id="C5CHP7"/>
<accession>C5CHP7</accession>
<dbReference type="GO" id="GO:0047244">
    <property type="term" value="F:N-acetylglucosaminyldiphosphoundecaprenol N-acetyl-beta-D-mannosaminyltransferase activity"/>
    <property type="evidence" value="ECO:0007669"/>
    <property type="project" value="UniProtKB-EC"/>
</dbReference>
<evidence type="ECO:0000256" key="1">
    <source>
        <dbReference type="ARBA" id="ARBA00022676"/>
    </source>
</evidence>
<dbReference type="Pfam" id="PF03808">
    <property type="entry name" value="Glyco_tran_WecG"/>
    <property type="match status" value="1"/>
</dbReference>
<protein>
    <submittedName>
        <fullName evidence="3">Glycosyl transferase, WecB/TagA/CpsF family</fullName>
        <ecNumber evidence="3">2.4.1.187</ecNumber>
    </submittedName>
</protein>
<evidence type="ECO:0000313" key="3">
    <source>
        <dbReference type="EMBL" id="ACR80723.1"/>
    </source>
</evidence>
<keyword evidence="1 3" id="KW-0328">Glycosyltransferase</keyword>
<dbReference type="PANTHER" id="PTHR34136">
    <property type="match status" value="1"/>
</dbReference>
<proteinExistence type="predicted"/>
<dbReference type="HOGENOM" id="CLU_063203_3_1_0"/>